<feature type="disulfide bond" evidence="10">
    <location>
        <begin position="142"/>
        <end position="152"/>
    </location>
</feature>
<feature type="domain" description="EGF-like" evidence="12">
    <location>
        <begin position="773"/>
        <end position="813"/>
    </location>
</feature>
<keyword evidence="7" id="KW-0677">Repeat</keyword>
<dbReference type="Gene3D" id="3.90.290.10">
    <property type="entry name" value="TGF-beta binding (TB) domain"/>
    <property type="match status" value="5"/>
</dbReference>
<evidence type="ECO:0000256" key="1">
    <source>
        <dbReference type="ARBA" id="ARBA00004498"/>
    </source>
</evidence>
<dbReference type="InterPro" id="IPR040872">
    <property type="entry name" value="Fibrillin_U_N"/>
</dbReference>
<dbReference type="GO" id="GO:0005509">
    <property type="term" value="F:calcium ion binding"/>
    <property type="evidence" value="ECO:0007669"/>
    <property type="project" value="InterPro"/>
</dbReference>
<dbReference type="InterPro" id="IPR009030">
    <property type="entry name" value="Growth_fac_rcpt_cys_sf"/>
</dbReference>
<dbReference type="PROSITE" id="PS01186">
    <property type="entry name" value="EGF_2"/>
    <property type="match status" value="6"/>
</dbReference>
<comment type="subcellular location">
    <subcellularLocation>
        <location evidence="1">Secreted</location>
        <location evidence="1">Extracellular space</location>
        <location evidence="1">Extracellular matrix</location>
    </subcellularLocation>
</comment>
<keyword evidence="5 10" id="KW-0245">EGF-like domain</keyword>
<dbReference type="FunFam" id="2.10.25.10:FF:000003">
    <property type="entry name" value="fibrillin-1 isoform X1"/>
    <property type="match status" value="9"/>
</dbReference>
<evidence type="ECO:0000313" key="15">
    <source>
        <dbReference type="Proteomes" id="UP001274896"/>
    </source>
</evidence>
<name>A0AAE0RAU4_9TELE</name>
<dbReference type="SUPFAM" id="SSF57184">
    <property type="entry name" value="Growth factor receptor domain"/>
    <property type="match status" value="3"/>
</dbReference>
<dbReference type="CDD" id="cd00054">
    <property type="entry name" value="EGF_CA"/>
    <property type="match status" value="7"/>
</dbReference>
<dbReference type="PROSITE" id="PS00022">
    <property type="entry name" value="EGF_1"/>
    <property type="match status" value="1"/>
</dbReference>
<evidence type="ECO:0000256" key="11">
    <source>
        <dbReference type="SAM" id="SignalP"/>
    </source>
</evidence>
<feature type="domain" description="TB" evidence="13">
    <location>
        <begin position="1052"/>
        <end position="1105"/>
    </location>
</feature>
<dbReference type="SMART" id="SM00181">
    <property type="entry name" value="EGF"/>
    <property type="match status" value="13"/>
</dbReference>
<feature type="domain" description="TB" evidence="13">
    <location>
        <begin position="405"/>
        <end position="448"/>
    </location>
</feature>
<gene>
    <name evidence="14" type="ORF">QTP70_028523</name>
</gene>
<keyword evidence="6 11" id="KW-0732">Signal</keyword>
<evidence type="ECO:0000256" key="8">
    <source>
        <dbReference type="ARBA" id="ARBA00023157"/>
    </source>
</evidence>
<feature type="signal peptide" evidence="11">
    <location>
        <begin position="1"/>
        <end position="19"/>
    </location>
</feature>
<evidence type="ECO:0000259" key="12">
    <source>
        <dbReference type="PROSITE" id="PS50026"/>
    </source>
</evidence>
<dbReference type="InterPro" id="IPR001881">
    <property type="entry name" value="EGF-like_Ca-bd_dom"/>
</dbReference>
<feature type="domain" description="TB" evidence="13">
    <location>
        <begin position="1143"/>
        <end position="1194"/>
    </location>
</feature>
<feature type="domain" description="EGF-like" evidence="12">
    <location>
        <begin position="691"/>
        <end position="730"/>
    </location>
</feature>
<dbReference type="SMART" id="SM00179">
    <property type="entry name" value="EGF_CA"/>
    <property type="match status" value="10"/>
</dbReference>
<evidence type="ECO:0000259" key="13">
    <source>
        <dbReference type="PROSITE" id="PS51364"/>
    </source>
</evidence>
<feature type="domain" description="TB" evidence="13">
    <location>
        <begin position="860"/>
        <end position="912"/>
    </location>
</feature>
<dbReference type="FunFam" id="2.10.25.10:FF:000097">
    <property type="entry name" value="Fibrillin 2"/>
    <property type="match status" value="1"/>
</dbReference>
<feature type="domain" description="EGF-like" evidence="12">
    <location>
        <begin position="731"/>
        <end position="772"/>
    </location>
</feature>
<dbReference type="Gene3D" id="2.10.25.10">
    <property type="entry name" value="Laminin"/>
    <property type="match status" value="12"/>
</dbReference>
<dbReference type="Pfam" id="PF12661">
    <property type="entry name" value="hEGF"/>
    <property type="match status" value="1"/>
</dbReference>
<feature type="domain" description="EGF-like" evidence="12">
    <location>
        <begin position="1008"/>
        <end position="1047"/>
    </location>
</feature>
<feature type="domain" description="EGF-like" evidence="12">
    <location>
        <begin position="966"/>
        <end position="1007"/>
    </location>
</feature>
<evidence type="ECO:0000256" key="10">
    <source>
        <dbReference type="PROSITE-ProRule" id="PRU00076"/>
    </source>
</evidence>
<comment type="similarity">
    <text evidence="2">Belongs to the fibrillin family.</text>
</comment>
<dbReference type="EMBL" id="JAUCMX010000004">
    <property type="protein sequence ID" value="KAK3549044.1"/>
    <property type="molecule type" value="Genomic_DNA"/>
</dbReference>
<dbReference type="FunFam" id="2.10.25.10:FF:000103">
    <property type="entry name" value="Fibrillin 2"/>
    <property type="match status" value="1"/>
</dbReference>
<comment type="caution">
    <text evidence="14">The sequence shown here is derived from an EMBL/GenBank/DDBJ whole genome shotgun (WGS) entry which is preliminary data.</text>
</comment>
<feature type="disulfide bond" evidence="10">
    <location>
        <begin position="695"/>
        <end position="705"/>
    </location>
</feature>
<feature type="domain" description="EGF-like" evidence="12">
    <location>
        <begin position="138"/>
        <end position="170"/>
    </location>
</feature>
<feature type="domain" description="TB" evidence="13">
    <location>
        <begin position="555"/>
        <end position="608"/>
    </location>
</feature>
<keyword evidence="15" id="KW-1185">Reference proteome</keyword>
<dbReference type="GO" id="GO:0001527">
    <property type="term" value="C:microfibril"/>
    <property type="evidence" value="ECO:0007669"/>
    <property type="project" value="UniProtKB-ARBA"/>
</dbReference>
<evidence type="ECO:0000256" key="7">
    <source>
        <dbReference type="ARBA" id="ARBA00022737"/>
    </source>
</evidence>
<dbReference type="Pfam" id="PF00683">
    <property type="entry name" value="TB"/>
    <property type="match status" value="5"/>
</dbReference>
<feature type="domain" description="EGF-like" evidence="12">
    <location>
        <begin position="467"/>
        <end position="508"/>
    </location>
</feature>
<comment type="caution">
    <text evidence="10">Lacks conserved residue(s) required for the propagation of feature annotation.</text>
</comment>
<reference evidence="14" key="1">
    <citation type="submission" date="2023-06" db="EMBL/GenBank/DDBJ databases">
        <title>Male Hemibagrus guttatus genome.</title>
        <authorList>
            <person name="Bian C."/>
        </authorList>
    </citation>
    <scope>NUCLEOTIDE SEQUENCE</scope>
    <source>
        <strain evidence="14">Male_cb2023</strain>
        <tissue evidence="14">Muscle</tissue>
    </source>
</reference>
<protein>
    <recommendedName>
        <fullName evidence="16">Fibrillin 1</fullName>
    </recommendedName>
</protein>
<sequence>MWWLRLLILGFWSALVVLGATEDIKPEQKEVSRTKRRGNTGQLGLKGPNVCGTRQHSYCCPGWKTLTGGNQCIVPICRSSCGDGFCSRPNMCTCPTGQIAPSCGSKSVQNCNIRCMNGGTCAEESCLCQKGYTGAHCGQPVCESGCLNGGRCVAPNRCVCTYGFTGAQCEREIKLECVQEECVQEECVQEQCVQEECVQEQCVQKECVQEQCVQEECVQEQCVQKERECEECVQEQCVQEKCVQKQCVREECIQEECEQCVQKECVQGQCFQEECFQEECVQEQCVQKECVQKQCVQEECEECVQEQCVQKQCVQEECIQEECVQGQCVQEECVQEQCVQKQCVQGQCVQKQCVQEECVQGQCVQEEYVQEQCVQEECVQKQCVQKQCVQGQCVQEECVQDSRTGPCFAAVSNQMCQGQIRGIVCTKTLCCATVGRAWGHPCEQCPAQPQPCRRGFIPNHRTGACQDVDECQAIPGLCQGGKCINTVGSFECKCPAGHRFNEISQKCEDVDECSAIPGLCSGGECSNTIGSYVCRCPVGYDTALDGSRCIDAHAGICYDNILNNRCANQNSQRMTKTQCCCSLGRCWARNANPEFCPLHGSEEYQILCQQIQTLVPGGPGIGPYVPGGPGIGPYIPGGPGTGPYVPGGPGIGPYVPYIPYGPGPQVPAISVPQPPERPGPAVVPPLRVIPDEDECDRNPCLHGQCINIPGSYYCQCPAGFQTTATRTECKDLDECVANGRICNNGRCVNTEGSFHCVCNAGFEITSDGKNCQDMDECKIRNICLNGMCINDDGSFKCICKAGFLLEGTGRYCVDIDECETPGMCLNGRCVNTEGSFRCECMPGLAVGLDGRTCVDTHMRSTCYGGYKRGQCVQPFFGALTKSKCCCTSTEYAFGEPCQPCPPQTSAEFAALCPSGIGTTTDGRDINECALNPDICPNGECENMLSTYKCNCNLGFEVDRSGKTCVDVDECVRNRLLCDNGFCRNTPGSYVCQCPKGFEFKPETEVCEDIDECLSNPCVNGECKNTMGSFACECGTGSSLDSTGTQCIETSKSTCWLKVVNSKCEVNINGATLKSECCATLGAAWGSPCKLCEKDVNECEVFPGLCINGKCVNTAGSFFCQCPPGMTIDASGRICIVCVHLRTEHCYMSHEDERCGAAIPGRHRVDACCCSVGVAWGPECDECPEKGSTEYNRLCPRGPGFSHRGDFINGKPFLKGAVLFPLLHLHLHHHVN</sequence>
<evidence type="ECO:0000313" key="14">
    <source>
        <dbReference type="EMBL" id="KAK3549044.1"/>
    </source>
</evidence>
<dbReference type="InterPro" id="IPR052080">
    <property type="entry name" value="vWF_C/EGF_Fibrillin"/>
</dbReference>
<dbReference type="FunFam" id="3.90.290.10:FF:000007">
    <property type="entry name" value="Fibrillin 2"/>
    <property type="match status" value="1"/>
</dbReference>
<dbReference type="InterPro" id="IPR017878">
    <property type="entry name" value="TB_dom"/>
</dbReference>
<evidence type="ECO:0000256" key="6">
    <source>
        <dbReference type="ARBA" id="ARBA00022729"/>
    </source>
</evidence>
<feature type="domain" description="EGF-like" evidence="12">
    <location>
        <begin position="924"/>
        <end position="961"/>
    </location>
</feature>
<evidence type="ECO:0008006" key="16">
    <source>
        <dbReference type="Google" id="ProtNLM"/>
    </source>
</evidence>
<feature type="chain" id="PRO_5042268290" description="Fibrillin 1" evidence="11">
    <location>
        <begin position="20"/>
        <end position="1231"/>
    </location>
</feature>
<dbReference type="FunFam" id="3.90.290.10:FF:000009">
    <property type="entry name" value="Fibrillin 2"/>
    <property type="match status" value="1"/>
</dbReference>
<evidence type="ECO:0000256" key="9">
    <source>
        <dbReference type="ARBA" id="ARBA00023180"/>
    </source>
</evidence>
<feature type="domain" description="EGF-like" evidence="12">
    <location>
        <begin position="509"/>
        <end position="550"/>
    </location>
</feature>
<dbReference type="Pfam" id="PF07645">
    <property type="entry name" value="EGF_CA"/>
    <property type="match status" value="8"/>
</dbReference>
<dbReference type="Pfam" id="PF00008">
    <property type="entry name" value="EGF"/>
    <property type="match status" value="1"/>
</dbReference>
<feature type="domain" description="EGF-like" evidence="12">
    <location>
        <begin position="814"/>
        <end position="854"/>
    </location>
</feature>
<dbReference type="FunFam" id="2.10.25.10:FF:000096">
    <property type="entry name" value="Putative fibrillin 2"/>
    <property type="match status" value="1"/>
</dbReference>
<dbReference type="PROSITE" id="PS01187">
    <property type="entry name" value="EGF_CA"/>
    <property type="match status" value="4"/>
</dbReference>
<dbReference type="PROSITE" id="PS50026">
    <property type="entry name" value="EGF_3"/>
    <property type="match status" value="11"/>
</dbReference>
<keyword evidence="8 10" id="KW-1015">Disulfide bond</keyword>
<dbReference type="InterPro" id="IPR000152">
    <property type="entry name" value="EGF-type_Asp/Asn_hydroxyl_site"/>
</dbReference>
<keyword evidence="9" id="KW-0325">Glycoprotein</keyword>
<dbReference type="InterPro" id="IPR036773">
    <property type="entry name" value="TB_dom_sf"/>
</dbReference>
<dbReference type="Pfam" id="PF21364">
    <property type="entry name" value="EGF_FBN_1st"/>
    <property type="match status" value="1"/>
</dbReference>
<keyword evidence="3" id="KW-0964">Secreted</keyword>
<evidence type="ECO:0000256" key="4">
    <source>
        <dbReference type="ARBA" id="ARBA00022530"/>
    </source>
</evidence>
<feature type="domain" description="EGF-like" evidence="12">
    <location>
        <begin position="1094"/>
        <end position="1135"/>
    </location>
</feature>
<dbReference type="PROSITE" id="PS00010">
    <property type="entry name" value="ASX_HYDROXYL"/>
    <property type="match status" value="10"/>
</dbReference>
<organism evidence="14 15">
    <name type="scientific">Hemibagrus guttatus</name>
    <dbReference type="NCBI Taxonomy" id="175788"/>
    <lineage>
        <taxon>Eukaryota</taxon>
        <taxon>Metazoa</taxon>
        <taxon>Chordata</taxon>
        <taxon>Craniata</taxon>
        <taxon>Vertebrata</taxon>
        <taxon>Euteleostomi</taxon>
        <taxon>Actinopterygii</taxon>
        <taxon>Neopterygii</taxon>
        <taxon>Teleostei</taxon>
        <taxon>Ostariophysi</taxon>
        <taxon>Siluriformes</taxon>
        <taxon>Bagridae</taxon>
        <taxon>Hemibagrus</taxon>
    </lineage>
</organism>
<feature type="disulfide bond" evidence="10">
    <location>
        <begin position="160"/>
        <end position="169"/>
    </location>
</feature>
<evidence type="ECO:0000256" key="2">
    <source>
        <dbReference type="ARBA" id="ARBA00008972"/>
    </source>
</evidence>
<accession>A0AAE0RAU4</accession>
<dbReference type="FunFam" id="3.90.290.10:FF:000003">
    <property type="entry name" value="Fibrillin 3"/>
    <property type="match status" value="1"/>
</dbReference>
<dbReference type="InterPro" id="IPR018097">
    <property type="entry name" value="EGF_Ca-bd_CS"/>
</dbReference>
<dbReference type="Pfam" id="PF18193">
    <property type="entry name" value="Fibrillin_U_N"/>
    <property type="match status" value="1"/>
</dbReference>
<proteinExistence type="inferred from homology"/>
<feature type="disulfide bond" evidence="10">
    <location>
        <begin position="1012"/>
        <end position="1022"/>
    </location>
</feature>
<keyword evidence="4" id="KW-0272">Extracellular matrix</keyword>
<dbReference type="PANTHER" id="PTHR47333:SF5">
    <property type="entry name" value="FIBRILLIN-3"/>
    <property type="match status" value="1"/>
</dbReference>
<evidence type="ECO:0000256" key="5">
    <source>
        <dbReference type="ARBA" id="ARBA00022536"/>
    </source>
</evidence>
<dbReference type="InterPro" id="IPR013032">
    <property type="entry name" value="EGF-like_CS"/>
</dbReference>
<evidence type="ECO:0000256" key="3">
    <source>
        <dbReference type="ARBA" id="ARBA00022525"/>
    </source>
</evidence>
<dbReference type="SUPFAM" id="SSF57581">
    <property type="entry name" value="TB module/8-cys domain"/>
    <property type="match status" value="5"/>
</dbReference>
<dbReference type="InterPro" id="IPR049388">
    <property type="entry name" value="FBN_EGF_N"/>
</dbReference>
<dbReference type="PANTHER" id="PTHR47333">
    <property type="entry name" value="VON WILLEBRAND FACTOR C AND EGF DOMAIN-CONTAINING PROTEIN"/>
    <property type="match status" value="1"/>
</dbReference>
<dbReference type="PROSITE" id="PS51364">
    <property type="entry name" value="TB"/>
    <property type="match status" value="5"/>
</dbReference>
<dbReference type="Proteomes" id="UP001274896">
    <property type="component" value="Unassembled WGS sequence"/>
</dbReference>
<dbReference type="AlphaFoldDB" id="A0AAE0RAU4"/>
<dbReference type="FunFam" id="3.90.290.10:FF:000020">
    <property type="entry name" value="Fibrillin-1"/>
    <property type="match status" value="1"/>
</dbReference>
<dbReference type="InterPro" id="IPR049883">
    <property type="entry name" value="NOTCH1_EGF-like"/>
</dbReference>
<dbReference type="InterPro" id="IPR000742">
    <property type="entry name" value="EGF"/>
</dbReference>